<protein>
    <submittedName>
        <fullName evidence="2">Esterase</fullName>
    </submittedName>
</protein>
<feature type="transmembrane region" description="Helical" evidence="1">
    <location>
        <begin position="15"/>
        <end position="33"/>
    </location>
</feature>
<comment type="caution">
    <text evidence="2">The sequence shown here is derived from an EMBL/GenBank/DDBJ whole genome shotgun (WGS) entry which is preliminary data.</text>
</comment>
<evidence type="ECO:0000313" key="3">
    <source>
        <dbReference type="Proteomes" id="UP000694287"/>
    </source>
</evidence>
<keyword evidence="3" id="KW-1185">Reference proteome</keyword>
<proteinExistence type="predicted"/>
<keyword evidence="1" id="KW-1133">Transmembrane helix</keyword>
<feature type="transmembrane region" description="Helical" evidence="1">
    <location>
        <begin position="45"/>
        <end position="65"/>
    </location>
</feature>
<name>A0ABS6UP22_9PSEU</name>
<feature type="transmembrane region" description="Helical" evidence="1">
    <location>
        <begin position="99"/>
        <end position="117"/>
    </location>
</feature>
<gene>
    <name evidence="2" type="ORF">I4I81_06895</name>
</gene>
<dbReference type="Proteomes" id="UP000694287">
    <property type="component" value="Unassembled WGS sequence"/>
</dbReference>
<organism evidence="2 3">
    <name type="scientific">Pseudonocardia abyssalis</name>
    <dbReference type="NCBI Taxonomy" id="2792008"/>
    <lineage>
        <taxon>Bacteria</taxon>
        <taxon>Bacillati</taxon>
        <taxon>Actinomycetota</taxon>
        <taxon>Actinomycetes</taxon>
        <taxon>Pseudonocardiales</taxon>
        <taxon>Pseudonocardiaceae</taxon>
        <taxon>Pseudonocardia</taxon>
    </lineage>
</organism>
<dbReference type="EMBL" id="JADQDK010000001">
    <property type="protein sequence ID" value="MBW0133980.1"/>
    <property type="molecule type" value="Genomic_DNA"/>
</dbReference>
<reference evidence="2 3" key="1">
    <citation type="submission" date="2020-11" db="EMBL/GenBank/DDBJ databases">
        <title>Pseudonocardia abyssalis sp. nov. and Pseudonocardia oceani sp. nov., description and phylogenomic analysis of two novel actinomycetes isolated from the deep Southern Ocean.</title>
        <authorList>
            <person name="Parra J."/>
        </authorList>
    </citation>
    <scope>NUCLEOTIDE SEQUENCE [LARGE SCALE GENOMIC DNA]</scope>
    <source>
        <strain evidence="2 3">KRD-168</strain>
    </source>
</reference>
<keyword evidence="1" id="KW-0472">Membrane</keyword>
<sequence length="426" mass="44545">MISGMLEWSLLSGPLPGVVLVAGATGLVLLLAARGRRWWGRAVPVVLVSAVALTAAAVFVVDVVWQPFPDPIPLLVVLAVGVGLVAAGLAVARFRWWSPVAAVLVVLAAAQGVNGYYQEFPTVRTALGLAAADVLPFADVAARQRQYVGTRGTPLENGWRPPADMPDAGVVSQVDIPATTSGFPARPAWVYLPPAYLGSTRAQLPVLVLLSGQPGSPDDWLTSGELAQRADAYAAEHDGLAPVVVLPDHLGDPLANPLCVDSPLGNAFTYLTVDVPAWIRSTLQVTPGGWAVGGLSNGGTCSLQLAVNAPDLFATFVDISGEDAPTLGDRTQTIAEAFGGDEAAYRTVNPLDVLATRRFPATAGYLVGGLQDTVYLPQAEEVFAATQAAGMDVEFRPRPGEHTWEVWGPGLGDALPWLGTRLGITS</sequence>
<feature type="transmembrane region" description="Helical" evidence="1">
    <location>
        <begin position="71"/>
        <end position="92"/>
    </location>
</feature>
<dbReference type="PANTHER" id="PTHR48098:SF1">
    <property type="entry name" value="DIACYLGLYCEROL ACYLTRANSFERASE_MYCOLYLTRANSFERASE AG85A"/>
    <property type="match status" value="1"/>
</dbReference>
<evidence type="ECO:0000313" key="2">
    <source>
        <dbReference type="EMBL" id="MBW0133980.1"/>
    </source>
</evidence>
<dbReference type="PANTHER" id="PTHR48098">
    <property type="entry name" value="ENTEROCHELIN ESTERASE-RELATED"/>
    <property type="match status" value="1"/>
</dbReference>
<dbReference type="Pfam" id="PF00756">
    <property type="entry name" value="Esterase"/>
    <property type="match status" value="1"/>
</dbReference>
<dbReference type="InterPro" id="IPR050583">
    <property type="entry name" value="Mycobacterial_A85_antigen"/>
</dbReference>
<evidence type="ECO:0000256" key="1">
    <source>
        <dbReference type="SAM" id="Phobius"/>
    </source>
</evidence>
<dbReference type="InterPro" id="IPR000801">
    <property type="entry name" value="Esterase-like"/>
</dbReference>
<accession>A0ABS6UP22</accession>
<keyword evidence="1" id="KW-0812">Transmembrane</keyword>